<evidence type="ECO:0000256" key="1">
    <source>
        <dbReference type="SAM" id="Coils"/>
    </source>
</evidence>
<organism evidence="3 4">
    <name type="scientific">Leucocoprinus birnbaumii</name>
    <dbReference type="NCBI Taxonomy" id="56174"/>
    <lineage>
        <taxon>Eukaryota</taxon>
        <taxon>Fungi</taxon>
        <taxon>Dikarya</taxon>
        <taxon>Basidiomycota</taxon>
        <taxon>Agaricomycotina</taxon>
        <taxon>Agaricomycetes</taxon>
        <taxon>Agaricomycetidae</taxon>
        <taxon>Agaricales</taxon>
        <taxon>Agaricineae</taxon>
        <taxon>Agaricaceae</taxon>
        <taxon>Leucocoprinus</taxon>
    </lineage>
</organism>
<comment type="caution">
    <text evidence="3">The sequence shown here is derived from an EMBL/GenBank/DDBJ whole genome shotgun (WGS) entry which is preliminary data.</text>
</comment>
<evidence type="ECO:0000313" key="3">
    <source>
        <dbReference type="EMBL" id="KAJ3560281.1"/>
    </source>
</evidence>
<protein>
    <submittedName>
        <fullName evidence="3">Uncharacterized protein</fullName>
    </submittedName>
</protein>
<feature type="region of interest" description="Disordered" evidence="2">
    <location>
        <begin position="342"/>
        <end position="361"/>
    </location>
</feature>
<evidence type="ECO:0000313" key="4">
    <source>
        <dbReference type="Proteomes" id="UP001213000"/>
    </source>
</evidence>
<reference evidence="3" key="1">
    <citation type="submission" date="2022-07" db="EMBL/GenBank/DDBJ databases">
        <title>Genome Sequence of Leucocoprinus birnbaumii.</title>
        <authorList>
            <person name="Buettner E."/>
        </authorList>
    </citation>
    <scope>NUCLEOTIDE SEQUENCE</scope>
    <source>
        <strain evidence="3">VT141</strain>
    </source>
</reference>
<feature type="coiled-coil region" evidence="1">
    <location>
        <begin position="123"/>
        <end position="153"/>
    </location>
</feature>
<keyword evidence="1" id="KW-0175">Coiled coil</keyword>
<feature type="region of interest" description="Disordered" evidence="2">
    <location>
        <begin position="238"/>
        <end position="310"/>
    </location>
</feature>
<name>A0AAD5VHG2_9AGAR</name>
<dbReference type="Proteomes" id="UP001213000">
    <property type="component" value="Unassembled WGS sequence"/>
</dbReference>
<dbReference type="AlphaFoldDB" id="A0AAD5VHG2"/>
<accession>A0AAD5VHG2</accession>
<gene>
    <name evidence="3" type="ORF">NP233_g10944</name>
</gene>
<feature type="compositionally biased region" description="Polar residues" evidence="2">
    <location>
        <begin position="293"/>
        <end position="310"/>
    </location>
</feature>
<proteinExistence type="predicted"/>
<dbReference type="EMBL" id="JANIEX010001203">
    <property type="protein sequence ID" value="KAJ3560281.1"/>
    <property type="molecule type" value="Genomic_DNA"/>
</dbReference>
<keyword evidence="4" id="KW-1185">Reference proteome</keyword>
<sequence length="638" mass="68289">MSEGYPTLPPRDYWPERSNTPFIVVQLCIGDAAIKAIDKNNSTSKVWEYRVAGLRWGWAIHISPKKGSFSQKDVESAKKAYNNLIAHATALHDESRSLGSLVNIMVNKPSEVDASGMMLPQAMDCLKAVAEEHKTLKEKVKEQHQTLKNMKKSSDAKFLISSYTELFFSTRIPKLKVSGKKMAKNARLDSVLFETQSLTGVDKVDVEGLNPSTTIITPTSPGEASAGHDKINVATSRASNTHAAPASPVGGMSAGAGGDNVGSKIPNGSKTDVASGARMGEAPAGGDKIDVETFNTSNTDGNKPNVATSNQLNTSVTPLLAMGGASAGGEKMDIETSAISETDAAPASPVGDGASAAGDKIDVEPSNALPALPEGGVSASDDNLGIEKTNGSTTGVSPHIALDGKKVIDPSHLGEGANPESLIDVNMLPPPNPHSLTGDAKAVVSNHDDVESISVTSTQKPSEDDNWKKLGPIIGAVKRIFQRKNPKARAKCPEELPFTFPTSPHDAPGADIFRWLDTVNRMNVDHPDLEAPESLDRLVFCSEHEKDVVAAKLAEQFEAYKSKGTYISANGCPLIRSEAAMLGRAMFWNRKTSLYILTMNDNNIMCPYHKEVNKDGLSWDNRAPAKRNWLLFLGCSFF</sequence>
<evidence type="ECO:0000256" key="2">
    <source>
        <dbReference type="SAM" id="MobiDB-lite"/>
    </source>
</evidence>